<accession>A0AAN9RY78</accession>
<protein>
    <submittedName>
        <fullName evidence="1">Uncharacterized protein</fullName>
    </submittedName>
</protein>
<dbReference type="EMBL" id="JAYMYS010000008">
    <property type="protein sequence ID" value="KAK7385624.1"/>
    <property type="molecule type" value="Genomic_DNA"/>
</dbReference>
<organism evidence="1 2">
    <name type="scientific">Psophocarpus tetragonolobus</name>
    <name type="common">Winged bean</name>
    <name type="synonym">Dolichos tetragonolobus</name>
    <dbReference type="NCBI Taxonomy" id="3891"/>
    <lineage>
        <taxon>Eukaryota</taxon>
        <taxon>Viridiplantae</taxon>
        <taxon>Streptophyta</taxon>
        <taxon>Embryophyta</taxon>
        <taxon>Tracheophyta</taxon>
        <taxon>Spermatophyta</taxon>
        <taxon>Magnoliopsida</taxon>
        <taxon>eudicotyledons</taxon>
        <taxon>Gunneridae</taxon>
        <taxon>Pentapetalae</taxon>
        <taxon>rosids</taxon>
        <taxon>fabids</taxon>
        <taxon>Fabales</taxon>
        <taxon>Fabaceae</taxon>
        <taxon>Papilionoideae</taxon>
        <taxon>50 kb inversion clade</taxon>
        <taxon>NPAAA clade</taxon>
        <taxon>indigoferoid/millettioid clade</taxon>
        <taxon>Phaseoleae</taxon>
        <taxon>Psophocarpus</taxon>
    </lineage>
</organism>
<sequence>MTMFTWCNLYNLACWLYYTYADAIVKCFPILLRSCDGESFLKGSSEIENLLTFWYVVNCNPPVWSDVNGCATFFF</sequence>
<gene>
    <name evidence="1" type="ORF">VNO78_31366</name>
</gene>
<proteinExistence type="predicted"/>
<name>A0AAN9RY78_PSOTE</name>
<keyword evidence="2" id="KW-1185">Reference proteome</keyword>
<reference evidence="1 2" key="1">
    <citation type="submission" date="2024-01" db="EMBL/GenBank/DDBJ databases">
        <title>The genomes of 5 underutilized Papilionoideae crops provide insights into root nodulation and disease resistanc.</title>
        <authorList>
            <person name="Jiang F."/>
        </authorList>
    </citation>
    <scope>NUCLEOTIDE SEQUENCE [LARGE SCALE GENOMIC DNA]</scope>
    <source>
        <strain evidence="1">DUOXIRENSHENG_FW03</strain>
        <tissue evidence="1">Leaves</tissue>
    </source>
</reference>
<dbReference type="Proteomes" id="UP001386955">
    <property type="component" value="Unassembled WGS sequence"/>
</dbReference>
<dbReference type="AlphaFoldDB" id="A0AAN9RY78"/>
<evidence type="ECO:0000313" key="1">
    <source>
        <dbReference type="EMBL" id="KAK7385624.1"/>
    </source>
</evidence>
<evidence type="ECO:0000313" key="2">
    <source>
        <dbReference type="Proteomes" id="UP001386955"/>
    </source>
</evidence>
<comment type="caution">
    <text evidence="1">The sequence shown here is derived from an EMBL/GenBank/DDBJ whole genome shotgun (WGS) entry which is preliminary data.</text>
</comment>